<evidence type="ECO:0000313" key="3">
    <source>
        <dbReference type="Proteomes" id="UP001218188"/>
    </source>
</evidence>
<dbReference type="InterPro" id="IPR048661">
    <property type="entry name" value="CPL1-like"/>
</dbReference>
<sequence>MRGKHLLGRRGCYLLTLHKRPGLFSRKSSMFIPTVATNLVCIQGSATCKGCPPGQFILPIIGRSCNNCPRDTYGAGGLSQCAICPFGTSSVAGSSSCTPNPLPSHRAQPREQKILSCPLYHALCPVMAGSGTFECVDIQNSLESCGGCVGGSPSTGEDCSAIPGADAVSCTNGRCAVTQCRGNLTVSLRSNSCVAAVIPTRKKGFFRRH</sequence>
<gene>
    <name evidence="2" type="ORF">C8F04DRAFT_1066235</name>
</gene>
<keyword evidence="3" id="KW-1185">Reference proteome</keyword>
<organism evidence="2 3">
    <name type="scientific">Mycena alexandri</name>
    <dbReference type="NCBI Taxonomy" id="1745969"/>
    <lineage>
        <taxon>Eukaryota</taxon>
        <taxon>Fungi</taxon>
        <taxon>Dikarya</taxon>
        <taxon>Basidiomycota</taxon>
        <taxon>Agaricomycotina</taxon>
        <taxon>Agaricomycetes</taxon>
        <taxon>Agaricomycetidae</taxon>
        <taxon>Agaricales</taxon>
        <taxon>Marasmiineae</taxon>
        <taxon>Mycenaceae</taxon>
        <taxon>Mycena</taxon>
    </lineage>
</organism>
<reference evidence="2" key="1">
    <citation type="submission" date="2023-03" db="EMBL/GenBank/DDBJ databases">
        <title>Massive genome expansion in bonnet fungi (Mycena s.s.) driven by repeated elements and novel gene families across ecological guilds.</title>
        <authorList>
            <consortium name="Lawrence Berkeley National Laboratory"/>
            <person name="Harder C.B."/>
            <person name="Miyauchi S."/>
            <person name="Viragh M."/>
            <person name="Kuo A."/>
            <person name="Thoen E."/>
            <person name="Andreopoulos B."/>
            <person name="Lu D."/>
            <person name="Skrede I."/>
            <person name="Drula E."/>
            <person name="Henrissat B."/>
            <person name="Morin E."/>
            <person name="Kohler A."/>
            <person name="Barry K."/>
            <person name="LaButti K."/>
            <person name="Morin E."/>
            <person name="Salamov A."/>
            <person name="Lipzen A."/>
            <person name="Mereny Z."/>
            <person name="Hegedus B."/>
            <person name="Baldrian P."/>
            <person name="Stursova M."/>
            <person name="Weitz H."/>
            <person name="Taylor A."/>
            <person name="Grigoriev I.V."/>
            <person name="Nagy L.G."/>
            <person name="Martin F."/>
            <person name="Kauserud H."/>
        </authorList>
    </citation>
    <scope>NUCLEOTIDE SEQUENCE</scope>
    <source>
        <strain evidence="2">CBHHK200</strain>
    </source>
</reference>
<dbReference type="EMBL" id="JARJCM010000004">
    <property type="protein sequence ID" value="KAJ7045802.1"/>
    <property type="molecule type" value="Genomic_DNA"/>
</dbReference>
<accession>A0AAD6XDB9</accession>
<feature type="domain" description="Protein CPL1-like" evidence="1">
    <location>
        <begin position="133"/>
        <end position="194"/>
    </location>
</feature>
<dbReference type="PANTHER" id="PTHR35192">
    <property type="entry name" value="PROTEIN, PUTATIVE-RELATED"/>
    <property type="match status" value="1"/>
</dbReference>
<dbReference type="Proteomes" id="UP001218188">
    <property type="component" value="Unassembled WGS sequence"/>
</dbReference>
<proteinExistence type="predicted"/>
<dbReference type="Pfam" id="PF21671">
    <property type="entry name" value="CPL1-like"/>
    <property type="match status" value="1"/>
</dbReference>
<dbReference type="PANTHER" id="PTHR35192:SF2">
    <property type="entry name" value="APPLE DOMAIN-CONTAINING PROTEIN"/>
    <property type="match status" value="1"/>
</dbReference>
<evidence type="ECO:0000259" key="1">
    <source>
        <dbReference type="Pfam" id="PF21671"/>
    </source>
</evidence>
<dbReference type="InterPro" id="IPR038955">
    <property type="entry name" value="PriA/CPL1_fungi"/>
</dbReference>
<protein>
    <recommendedName>
        <fullName evidence="1">Protein CPL1-like domain-containing protein</fullName>
    </recommendedName>
</protein>
<dbReference type="AlphaFoldDB" id="A0AAD6XDB9"/>
<evidence type="ECO:0000313" key="2">
    <source>
        <dbReference type="EMBL" id="KAJ7045802.1"/>
    </source>
</evidence>
<comment type="caution">
    <text evidence="2">The sequence shown here is derived from an EMBL/GenBank/DDBJ whole genome shotgun (WGS) entry which is preliminary data.</text>
</comment>
<name>A0AAD6XDB9_9AGAR</name>